<dbReference type="Pfam" id="PF07120">
    <property type="entry name" value="DUF1376"/>
    <property type="match status" value="1"/>
</dbReference>
<reference evidence="2 3" key="1">
    <citation type="submission" date="2016-11" db="EMBL/GenBank/DDBJ databases">
        <authorList>
            <person name="Jaros S."/>
            <person name="Januszkiewicz K."/>
            <person name="Wedrychowicz H."/>
        </authorList>
    </citation>
    <scope>NUCLEOTIDE SEQUENCE [LARGE SCALE GENOMIC DNA]</scope>
    <source>
        <strain evidence="2 3">GAS242</strain>
    </source>
</reference>
<organism evidence="2 3">
    <name type="scientific">Bradyrhizobium erythrophlei</name>
    <dbReference type="NCBI Taxonomy" id="1437360"/>
    <lineage>
        <taxon>Bacteria</taxon>
        <taxon>Pseudomonadati</taxon>
        <taxon>Pseudomonadota</taxon>
        <taxon>Alphaproteobacteria</taxon>
        <taxon>Hyphomicrobiales</taxon>
        <taxon>Nitrobacteraceae</taxon>
        <taxon>Bradyrhizobium</taxon>
    </lineage>
</organism>
<evidence type="ECO:0000256" key="1">
    <source>
        <dbReference type="SAM" id="MobiDB-lite"/>
    </source>
</evidence>
<dbReference type="Proteomes" id="UP000190675">
    <property type="component" value="Chromosome I"/>
</dbReference>
<gene>
    <name evidence="2" type="ORF">SAMN05444169_8816</name>
</gene>
<proteinExistence type="predicted"/>
<protein>
    <submittedName>
        <fullName evidence="2">Uncharacterized conserved protein YdaU, DUF1376 family</fullName>
    </submittedName>
</protein>
<accession>A0A1M5V1X1</accession>
<dbReference type="RefSeq" id="WP_079572351.1">
    <property type="nucleotide sequence ID" value="NZ_LT670818.1"/>
</dbReference>
<dbReference type="InterPro" id="IPR010781">
    <property type="entry name" value="DUF1376"/>
</dbReference>
<dbReference type="EMBL" id="LT670818">
    <property type="protein sequence ID" value="SHH68943.1"/>
    <property type="molecule type" value="Genomic_DNA"/>
</dbReference>
<sequence length="181" mass="20025">MNRPWMPLYVGDYLGDTGHLTTAQHGAYLLLMMHYWRKGELPDDDRQLSKITKLPLKTWCEYRPTLQDFFCEGWKHKRIDAEPAKMLRVSQKRAIAGQKGGIGSALARMKLENASHSGRAPLRAIAAPSSGVAQANADHSHSHQSLLQARTAPAEPARQQTEKPALSVSPELAAYVAGRTT</sequence>
<dbReference type="OrthoDB" id="8243486at2"/>
<evidence type="ECO:0000313" key="3">
    <source>
        <dbReference type="Proteomes" id="UP000190675"/>
    </source>
</evidence>
<dbReference type="AlphaFoldDB" id="A0A1M5V1X1"/>
<feature type="region of interest" description="Disordered" evidence="1">
    <location>
        <begin position="128"/>
        <end position="170"/>
    </location>
</feature>
<name>A0A1M5V1X1_9BRAD</name>
<evidence type="ECO:0000313" key="2">
    <source>
        <dbReference type="EMBL" id="SHH68943.1"/>
    </source>
</evidence>